<dbReference type="Gene3D" id="3.60.120.10">
    <property type="entry name" value="Anthranilate synthase"/>
    <property type="match status" value="1"/>
</dbReference>
<dbReference type="EMBL" id="CP102381">
    <property type="protein sequence ID" value="WEJ63800.1"/>
    <property type="molecule type" value="Genomic_DNA"/>
</dbReference>
<proteinExistence type="predicted"/>
<dbReference type="PANTHER" id="PTHR11236:SF9">
    <property type="entry name" value="ANTHRANILATE SYNTHASE COMPONENT 1"/>
    <property type="match status" value="1"/>
</dbReference>
<keyword evidence="3" id="KW-0032">Aminotransferase</keyword>
<dbReference type="PRINTS" id="PR00095">
    <property type="entry name" value="ANTSNTHASEI"/>
</dbReference>
<dbReference type="NCBIfam" id="NF006563">
    <property type="entry name" value="PRK09070.1"/>
    <property type="match status" value="1"/>
</dbReference>
<dbReference type="GO" id="GO:0046820">
    <property type="term" value="F:4-amino-4-deoxychorismate synthase activity"/>
    <property type="evidence" value="ECO:0007669"/>
    <property type="project" value="UniProtKB-EC"/>
</dbReference>
<dbReference type="EC" id="2.6.1.85" evidence="3"/>
<dbReference type="Proteomes" id="UP001222275">
    <property type="component" value="Chromosome"/>
</dbReference>
<accession>A0ABY8CCV1</accession>
<evidence type="ECO:0000313" key="4">
    <source>
        <dbReference type="Proteomes" id="UP001222275"/>
    </source>
</evidence>
<protein>
    <submittedName>
        <fullName evidence="3">Aminodeoxychorismate synthase component I</fullName>
        <ecNumber evidence="3">2.6.1.85</ecNumber>
    </submittedName>
</protein>
<dbReference type="PANTHER" id="PTHR11236">
    <property type="entry name" value="AMINOBENZOATE/ANTHRANILATE SYNTHASE"/>
    <property type="match status" value="1"/>
</dbReference>
<dbReference type="InterPro" id="IPR006805">
    <property type="entry name" value="Anth_synth_I_N"/>
</dbReference>
<feature type="domain" description="Chorismate-utilising enzyme C-terminal" evidence="1">
    <location>
        <begin position="185"/>
        <end position="452"/>
    </location>
</feature>
<evidence type="ECO:0000259" key="1">
    <source>
        <dbReference type="Pfam" id="PF00425"/>
    </source>
</evidence>
<keyword evidence="4" id="KW-1185">Reference proteome</keyword>
<keyword evidence="3" id="KW-0808">Transferase</keyword>
<gene>
    <name evidence="3" type="ORF">NR989_04085</name>
</gene>
<dbReference type="InterPro" id="IPR019999">
    <property type="entry name" value="Anth_synth_I-like"/>
</dbReference>
<feature type="domain" description="Anthranilate synthase component I N-terminal" evidence="2">
    <location>
        <begin position="26"/>
        <end position="139"/>
    </location>
</feature>
<dbReference type="Pfam" id="PF04715">
    <property type="entry name" value="Anth_synt_I_N"/>
    <property type="match status" value="1"/>
</dbReference>
<dbReference type="InterPro" id="IPR005801">
    <property type="entry name" value="ADC_synthase"/>
</dbReference>
<name>A0ABY8CCV1_9GAMM</name>
<sequence>MPLIQTFDFKELPGLVASDIDLSKLHQLNPQRYPFLLESVAKGALGEFDILFAYPQETLQLESFDQAQNFIERAQQQFEIQIDETMVNESNLPFIGGWFAYFSYDYAQVVEPVLNLPKPKFPLANLTRVPAAIIIEHATGIVSLVAEPKFQDCLPQMQADLVAAMALEFDEVTVGVTATKEEPEPKYLTGVEAIKEYILAGDVFQVNLSRLWQVELKKTADYLSVYRALRKSNPAPFAALVNFNDSGKVNNHQAWQIMSSSPERLVKYQKPWVETRPIAGTRKRGKDDASDKALVTELIEHPKERAEHIMLIDLERNDLGRICQPGSVEVNELMVVETYEHVHHIVSNVRGKLQAGLSPLDIIHALFPGGTITGCPKIRCMEIVAELEQMPREAYTGSLGYINLDGSLDLNILIRTMIQFEENGQPIVQFRAGAGIVTDSQAPHELTESRHKAKGLIKAFELDSTLESNNG</sequence>
<dbReference type="SUPFAM" id="SSF56322">
    <property type="entry name" value="ADC synthase"/>
    <property type="match status" value="1"/>
</dbReference>
<evidence type="ECO:0000259" key="2">
    <source>
        <dbReference type="Pfam" id="PF04715"/>
    </source>
</evidence>
<evidence type="ECO:0000313" key="3">
    <source>
        <dbReference type="EMBL" id="WEJ63800.1"/>
    </source>
</evidence>
<organism evidence="3 4">
    <name type="scientific">Thiomicrorhabdus lithotrophica</name>
    <dbReference type="NCBI Taxonomy" id="2949997"/>
    <lineage>
        <taxon>Bacteria</taxon>
        <taxon>Pseudomonadati</taxon>
        <taxon>Pseudomonadota</taxon>
        <taxon>Gammaproteobacteria</taxon>
        <taxon>Thiotrichales</taxon>
        <taxon>Piscirickettsiaceae</taxon>
        <taxon>Thiomicrorhabdus</taxon>
    </lineage>
</organism>
<dbReference type="InterPro" id="IPR015890">
    <property type="entry name" value="Chorismate_C"/>
</dbReference>
<dbReference type="Pfam" id="PF00425">
    <property type="entry name" value="Chorismate_bind"/>
    <property type="match status" value="1"/>
</dbReference>
<reference evidence="3 4" key="1">
    <citation type="submission" date="2022-06" db="EMBL/GenBank/DDBJ databases">
        <title>Thiomicrohabdus sp. nov, an obligately chemolithoautotrophic, sulfur-oxidizing bacterium isolated from beach of Guanyin Mountain. Amoy.</title>
        <authorList>
            <person name="Zhu H."/>
        </authorList>
    </citation>
    <scope>NUCLEOTIDE SEQUENCE [LARGE SCALE GENOMIC DNA]</scope>
    <source>
        <strain evidence="3 4">XGS-01</strain>
    </source>
</reference>